<organism evidence="2 3">
    <name type="scientific">Acetobacter syzygii</name>
    <dbReference type="NCBI Taxonomy" id="146476"/>
    <lineage>
        <taxon>Bacteria</taxon>
        <taxon>Pseudomonadati</taxon>
        <taxon>Pseudomonadota</taxon>
        <taxon>Alphaproteobacteria</taxon>
        <taxon>Acetobacterales</taxon>
        <taxon>Acetobacteraceae</taxon>
        <taxon>Acetobacter</taxon>
    </lineage>
</organism>
<protein>
    <submittedName>
        <fullName evidence="2">Uncharacterized protein</fullName>
    </submittedName>
</protein>
<dbReference type="STRING" id="1231343.Absy_025_020"/>
<dbReference type="Proteomes" id="UP000216033">
    <property type="component" value="Unassembled WGS sequence"/>
</dbReference>
<feature type="transmembrane region" description="Helical" evidence="1">
    <location>
        <begin position="20"/>
        <end position="43"/>
    </location>
</feature>
<feature type="transmembrane region" description="Helical" evidence="1">
    <location>
        <begin position="79"/>
        <end position="97"/>
    </location>
</feature>
<accession>A0A270BW77</accession>
<dbReference type="AlphaFoldDB" id="A0A270BW77"/>
<name>A0A270BW77_9PROT</name>
<evidence type="ECO:0000256" key="1">
    <source>
        <dbReference type="SAM" id="Phobius"/>
    </source>
</evidence>
<feature type="transmembrane region" description="Helical" evidence="1">
    <location>
        <begin position="121"/>
        <end position="144"/>
    </location>
</feature>
<gene>
    <name evidence="2" type="ORF">B9K05_01155</name>
</gene>
<feature type="transmembrane region" description="Helical" evidence="1">
    <location>
        <begin position="49"/>
        <end position="72"/>
    </location>
</feature>
<dbReference type="EMBL" id="NDFP01000001">
    <property type="protein sequence ID" value="PAL29290.1"/>
    <property type="molecule type" value="Genomic_DNA"/>
</dbReference>
<evidence type="ECO:0000313" key="2">
    <source>
        <dbReference type="EMBL" id="PAL29290.1"/>
    </source>
</evidence>
<reference evidence="2 3" key="1">
    <citation type="submission" date="2017-04" db="EMBL/GenBank/DDBJ databases">
        <title>Kefir bacterial isolates.</title>
        <authorList>
            <person name="Kim Y."/>
            <person name="Blasche S."/>
            <person name="Patil K.R."/>
        </authorList>
    </citation>
    <scope>NUCLEOTIDE SEQUENCE [LARGE SCALE GENOMIC DNA]</scope>
    <source>
        <strain evidence="2 3">KR-2</strain>
    </source>
</reference>
<proteinExistence type="predicted"/>
<comment type="caution">
    <text evidence="2">The sequence shown here is derived from an EMBL/GenBank/DDBJ whole genome shotgun (WGS) entry which is preliminary data.</text>
</comment>
<keyword evidence="1" id="KW-0472">Membrane</keyword>
<keyword evidence="1" id="KW-1133">Transmembrane helix</keyword>
<sequence>MGAPRMIPFLITGIPLQAALLSGLLIVIMGLLGTAVFLCLTIALRAEQYLYPLSLLLLLPCTGLSIVLPLILHSGFTPLLQGILLLPLLVFPLSLPIKTLQPSWFATAQELGANTQARLRFFWWPLLQKAVFISLFLSFTCSIVQ</sequence>
<keyword evidence="3" id="KW-1185">Reference proteome</keyword>
<evidence type="ECO:0000313" key="3">
    <source>
        <dbReference type="Proteomes" id="UP000216033"/>
    </source>
</evidence>
<keyword evidence="1" id="KW-0812">Transmembrane</keyword>